<comment type="caution">
    <text evidence="1">The sequence shown here is derived from an EMBL/GenBank/DDBJ whole genome shotgun (WGS) entry which is preliminary data.</text>
</comment>
<evidence type="ECO:0000313" key="1">
    <source>
        <dbReference type="EMBL" id="OTN99152.1"/>
    </source>
</evidence>
<name>A0AB73P5T7_ENTFC</name>
<evidence type="ECO:0000313" key="2">
    <source>
        <dbReference type="Proteomes" id="UP000194737"/>
    </source>
</evidence>
<gene>
    <name evidence="1" type="ORF">A5804_000638</name>
</gene>
<sequence>MSNQVSINKNLPNLKILERVFLGRDTEVLFIQHESGFEVSICIQTLQKPYYCNQLFKHFTEKKEAKAFFDEVKMMKEQKEVEEGRF</sequence>
<reference evidence="1 2" key="1">
    <citation type="submission" date="2017-05" db="EMBL/GenBank/DDBJ databases">
        <title>The Genome Sequence of Enterococcus faecium 6F2_DIV0138.</title>
        <authorList>
            <consortium name="The Broad Institute Genomics Platform"/>
            <consortium name="The Broad Institute Genomic Center for Infectious Diseases"/>
            <person name="Earl A."/>
            <person name="Manson A."/>
            <person name="Schwartman J."/>
            <person name="Gilmore M."/>
            <person name="Abouelleil A."/>
            <person name="Cao P."/>
            <person name="Chapman S."/>
            <person name="Cusick C."/>
            <person name="Shea T."/>
            <person name="Young S."/>
            <person name="Neafsey D."/>
            <person name="Nusbaum C."/>
            <person name="Birren B."/>
        </authorList>
    </citation>
    <scope>NUCLEOTIDE SEQUENCE [LARGE SCALE GENOMIC DNA]</scope>
    <source>
        <strain evidence="1 2">6F2_DIV0138</strain>
    </source>
</reference>
<dbReference type="AlphaFoldDB" id="A0AB73P5T7"/>
<proteinExistence type="predicted"/>
<accession>A0AB73P5T7</accession>
<dbReference type="EMBL" id="NGLB01000001">
    <property type="protein sequence ID" value="OTN99152.1"/>
    <property type="molecule type" value="Genomic_DNA"/>
</dbReference>
<dbReference type="Proteomes" id="UP000194737">
    <property type="component" value="Unassembled WGS sequence"/>
</dbReference>
<protein>
    <recommendedName>
        <fullName evidence="3">KTSC domain-containing protein</fullName>
    </recommendedName>
</protein>
<organism evidence="1 2">
    <name type="scientific">Enterococcus faecium</name>
    <name type="common">Streptococcus faecium</name>
    <dbReference type="NCBI Taxonomy" id="1352"/>
    <lineage>
        <taxon>Bacteria</taxon>
        <taxon>Bacillati</taxon>
        <taxon>Bacillota</taxon>
        <taxon>Bacilli</taxon>
        <taxon>Lactobacillales</taxon>
        <taxon>Enterococcaceae</taxon>
        <taxon>Enterococcus</taxon>
    </lineage>
</organism>
<evidence type="ECO:0008006" key="3">
    <source>
        <dbReference type="Google" id="ProtNLM"/>
    </source>
</evidence>
<dbReference type="RefSeq" id="WP_086324545.1">
    <property type="nucleotide sequence ID" value="NZ_NGLB01000001.1"/>
</dbReference>